<evidence type="ECO:0000256" key="5">
    <source>
        <dbReference type="ARBA" id="ARBA00022692"/>
    </source>
</evidence>
<proteinExistence type="inferred from homology"/>
<dbReference type="PANTHER" id="PTHR13313:SF0">
    <property type="entry name" value="CYTOCHROME C OXIDASE SUBUNIT 7C, MITOCHONDRIAL"/>
    <property type="match status" value="1"/>
</dbReference>
<accession>A0A6M2DKC5</accession>
<evidence type="ECO:0000256" key="2">
    <source>
        <dbReference type="ARBA" id="ARBA00004673"/>
    </source>
</evidence>
<evidence type="ECO:0000256" key="1">
    <source>
        <dbReference type="ARBA" id="ARBA00004434"/>
    </source>
</evidence>
<dbReference type="FunFam" id="4.10.49.10:FF:000001">
    <property type="entry name" value="Cytochrome c oxidase subunit 7C"/>
    <property type="match status" value="1"/>
</dbReference>
<evidence type="ECO:0000256" key="9">
    <source>
        <dbReference type="ARBA" id="ARBA00023128"/>
    </source>
</evidence>
<feature type="transmembrane region" description="Helical" evidence="12">
    <location>
        <begin position="40"/>
        <end position="61"/>
    </location>
</feature>
<evidence type="ECO:0000256" key="7">
    <source>
        <dbReference type="ARBA" id="ARBA00022946"/>
    </source>
</evidence>
<dbReference type="InterPro" id="IPR036636">
    <property type="entry name" value="COX7C/Cox8_sf"/>
</dbReference>
<comment type="similarity">
    <text evidence="3">Belongs to the cytochrome c oxidase VIIc family.</text>
</comment>
<evidence type="ECO:0000256" key="11">
    <source>
        <dbReference type="ARBA" id="ARBA00031140"/>
    </source>
</evidence>
<keyword evidence="7" id="KW-0809">Transit peptide</keyword>
<organism evidence="13">
    <name type="scientific">Xenopsylla cheopis</name>
    <name type="common">Oriental rat flea</name>
    <name type="synonym">Pulex cheopis</name>
    <dbReference type="NCBI Taxonomy" id="163159"/>
    <lineage>
        <taxon>Eukaryota</taxon>
        <taxon>Metazoa</taxon>
        <taxon>Ecdysozoa</taxon>
        <taxon>Arthropoda</taxon>
        <taxon>Hexapoda</taxon>
        <taxon>Insecta</taxon>
        <taxon>Pterygota</taxon>
        <taxon>Neoptera</taxon>
        <taxon>Endopterygota</taxon>
        <taxon>Siphonaptera</taxon>
        <taxon>Pulicidae</taxon>
        <taxon>Xenopsyllinae</taxon>
        <taxon>Xenopsylla</taxon>
    </lineage>
</organism>
<dbReference type="GO" id="GO:0045277">
    <property type="term" value="C:respiratory chain complex IV"/>
    <property type="evidence" value="ECO:0007669"/>
    <property type="project" value="InterPro"/>
</dbReference>
<evidence type="ECO:0000256" key="3">
    <source>
        <dbReference type="ARBA" id="ARBA00010514"/>
    </source>
</evidence>
<evidence type="ECO:0000256" key="4">
    <source>
        <dbReference type="ARBA" id="ARBA00017004"/>
    </source>
</evidence>
<comment type="pathway">
    <text evidence="2">Energy metabolism; oxidative phosphorylation.</text>
</comment>
<evidence type="ECO:0000313" key="13">
    <source>
        <dbReference type="EMBL" id="NOV46795.1"/>
    </source>
</evidence>
<reference evidence="13" key="1">
    <citation type="submission" date="2020-03" db="EMBL/GenBank/DDBJ databases">
        <title>Transcriptomic Profiling of the Digestive Tract of the Rat Flea, Xenopsylla cheopis, Following Blood Feeding and Infection with Yersinia pestis.</title>
        <authorList>
            <person name="Bland D.M."/>
            <person name="Martens C.A."/>
            <person name="Virtaneva K."/>
            <person name="Kanakabandi K."/>
            <person name="Long D."/>
            <person name="Rosenke R."/>
            <person name="Saturday G.A."/>
            <person name="Hoyt F.H."/>
            <person name="Bruno D.P."/>
            <person name="Ribeiro J.M.C."/>
            <person name="Hinnebusch J."/>
        </authorList>
    </citation>
    <scope>NUCLEOTIDE SEQUENCE</scope>
</reference>
<dbReference type="GO" id="GO:0005743">
    <property type="term" value="C:mitochondrial inner membrane"/>
    <property type="evidence" value="ECO:0007669"/>
    <property type="project" value="UniProtKB-SubCell"/>
</dbReference>
<evidence type="ECO:0000256" key="10">
    <source>
        <dbReference type="ARBA" id="ARBA00023136"/>
    </source>
</evidence>
<dbReference type="AlphaFoldDB" id="A0A6M2DKC5"/>
<comment type="subcellular location">
    <subcellularLocation>
        <location evidence="1">Mitochondrion inner membrane</location>
        <topology evidence="1">Single-pass membrane protein</topology>
    </subcellularLocation>
</comment>
<keyword evidence="6" id="KW-0999">Mitochondrion inner membrane</keyword>
<keyword evidence="5 12" id="KW-0812">Transmembrane</keyword>
<dbReference type="InterPro" id="IPR004202">
    <property type="entry name" value="COX7C/Cox8"/>
</dbReference>
<dbReference type="Gene3D" id="4.10.49.10">
    <property type="entry name" value="Cytochrome c oxidase subunit VIIc"/>
    <property type="match status" value="1"/>
</dbReference>
<dbReference type="CDD" id="cd00929">
    <property type="entry name" value="Cyt_c_Oxidase_VIIc"/>
    <property type="match status" value="1"/>
</dbReference>
<protein>
    <recommendedName>
        <fullName evidence="4">Cytochrome c oxidase subunit 7C, mitochondrial</fullName>
    </recommendedName>
    <alternativeName>
        <fullName evidence="11">Cytochrome c oxidase polypeptide VIIc</fullName>
    </alternativeName>
</protein>
<dbReference type="SUPFAM" id="SSF81427">
    <property type="entry name" value="Mitochondrial cytochrome c oxidase subunit VIIc (aka VIIIa)"/>
    <property type="match status" value="1"/>
</dbReference>
<dbReference type="UniPathway" id="UPA00705"/>
<dbReference type="GO" id="GO:0006123">
    <property type="term" value="P:mitochondrial electron transport, cytochrome c to oxygen"/>
    <property type="evidence" value="ECO:0007669"/>
    <property type="project" value="InterPro"/>
</dbReference>
<keyword evidence="9" id="KW-0496">Mitochondrion</keyword>
<sequence>MLSRSVGLIRSSLTNAVRNSSHANYTVPGENLPFQIQNRFRLTALFVVFFGSGFSLPFLVLRHQLLKK</sequence>
<evidence type="ECO:0000256" key="6">
    <source>
        <dbReference type="ARBA" id="ARBA00022792"/>
    </source>
</evidence>
<evidence type="ECO:0000256" key="8">
    <source>
        <dbReference type="ARBA" id="ARBA00022989"/>
    </source>
</evidence>
<keyword evidence="10 12" id="KW-0472">Membrane</keyword>
<dbReference type="PANTHER" id="PTHR13313">
    <property type="entry name" value="CYTOCHROME C OXIDASE SUBUNIT VIIC"/>
    <property type="match status" value="1"/>
</dbReference>
<dbReference type="Pfam" id="PF02935">
    <property type="entry name" value="COX7C"/>
    <property type="match status" value="1"/>
</dbReference>
<name>A0A6M2DKC5_XENCH</name>
<evidence type="ECO:0000256" key="12">
    <source>
        <dbReference type="SAM" id="Phobius"/>
    </source>
</evidence>
<keyword evidence="8 12" id="KW-1133">Transmembrane helix</keyword>
<dbReference type="EMBL" id="GIIL01003069">
    <property type="protein sequence ID" value="NOV46795.1"/>
    <property type="molecule type" value="Transcribed_RNA"/>
</dbReference>